<feature type="domain" description="CobW/HypB/UreG nucleotide-binding" evidence="7">
    <location>
        <begin position="9"/>
        <end position="170"/>
    </location>
</feature>
<dbReference type="SUPFAM" id="SSF90002">
    <property type="entry name" value="Hypothetical protein YjiA, C-terminal domain"/>
    <property type="match status" value="1"/>
</dbReference>
<reference evidence="9" key="1">
    <citation type="submission" date="2022-01" db="EMBL/GenBank/DDBJ databases">
        <title>Colwellia maritima, isolated from seawater.</title>
        <authorList>
            <person name="Kristyanto S."/>
            <person name="Jung J."/>
            <person name="Jeon C.O."/>
        </authorList>
    </citation>
    <scope>NUCLEOTIDE SEQUENCE</scope>
    <source>
        <strain evidence="9">MSW7</strain>
    </source>
</reference>
<dbReference type="Pfam" id="PF02492">
    <property type="entry name" value="cobW"/>
    <property type="match status" value="1"/>
</dbReference>
<evidence type="ECO:0000256" key="4">
    <source>
        <dbReference type="ARBA" id="ARBA00034320"/>
    </source>
</evidence>
<evidence type="ECO:0000313" key="9">
    <source>
        <dbReference type="EMBL" id="MCI2286216.1"/>
    </source>
</evidence>
<keyword evidence="2" id="KW-0378">Hydrolase</keyword>
<comment type="caution">
    <text evidence="9">The sequence shown here is derived from an EMBL/GenBank/DDBJ whole genome shotgun (WGS) entry which is preliminary data.</text>
</comment>
<accession>A0ABS9X7M1</accession>
<dbReference type="InterPro" id="IPR011629">
    <property type="entry name" value="CobW-like_C"/>
</dbReference>
<organism evidence="9 10">
    <name type="scientific">Colwellia maritima</name>
    <dbReference type="NCBI Taxonomy" id="2912588"/>
    <lineage>
        <taxon>Bacteria</taxon>
        <taxon>Pseudomonadati</taxon>
        <taxon>Pseudomonadota</taxon>
        <taxon>Gammaproteobacteria</taxon>
        <taxon>Alteromonadales</taxon>
        <taxon>Colwelliaceae</taxon>
        <taxon>Colwellia</taxon>
    </lineage>
</organism>
<evidence type="ECO:0000313" key="10">
    <source>
        <dbReference type="Proteomes" id="UP001139646"/>
    </source>
</evidence>
<keyword evidence="3" id="KW-0143">Chaperone</keyword>
<evidence type="ECO:0000256" key="1">
    <source>
        <dbReference type="ARBA" id="ARBA00022741"/>
    </source>
</evidence>
<dbReference type="Pfam" id="PF07683">
    <property type="entry name" value="CobW_C"/>
    <property type="match status" value="1"/>
</dbReference>
<dbReference type="EMBL" id="JAKKSL010000008">
    <property type="protein sequence ID" value="MCI2286216.1"/>
    <property type="molecule type" value="Genomic_DNA"/>
</dbReference>
<sequence length="319" mass="35105">MSKTTKRTPATIIGGFLGAGKTTLLNRILQSDFDLKAAVLVNDFGSINIDSSLIKSNDGKVMNLANGCICCSISGDLVGQIESLPDMPEPPEYLLIEASGVSDPGRIARVLNYKIFRERIQVDAVLTLVDAEQFEVASSEFPELARVQLKTADIVVINKTDLCSEQQLSTFKSKWLLDGSTVFETCFADVPMQLILGTDANQGAITDTCSDATCQHKHHHQSHDDLFESISRQCVKPINIDKLKIAIKKLPAEIYRAKGIFIIEGETAQTAILQKVGSRTEWSFGDRQLKENSASKLVMISKKGKLQLAETLVEFERQL</sequence>
<evidence type="ECO:0000259" key="7">
    <source>
        <dbReference type="Pfam" id="PF02492"/>
    </source>
</evidence>
<dbReference type="Gene3D" id="3.30.1220.10">
    <property type="entry name" value="CobW-like, C-terminal domain"/>
    <property type="match status" value="1"/>
</dbReference>
<evidence type="ECO:0000256" key="2">
    <source>
        <dbReference type="ARBA" id="ARBA00022801"/>
    </source>
</evidence>
<name>A0ABS9X7M1_9GAMM</name>
<keyword evidence="1" id="KW-0547">Nucleotide-binding</keyword>
<dbReference type="InterPro" id="IPR036627">
    <property type="entry name" value="CobW-likC_sf"/>
</dbReference>
<dbReference type="InterPro" id="IPR027417">
    <property type="entry name" value="P-loop_NTPase"/>
</dbReference>
<comment type="catalytic activity">
    <reaction evidence="6">
        <text>GTP + H2O = GDP + phosphate + H(+)</text>
        <dbReference type="Rhea" id="RHEA:19669"/>
        <dbReference type="ChEBI" id="CHEBI:15377"/>
        <dbReference type="ChEBI" id="CHEBI:15378"/>
        <dbReference type="ChEBI" id="CHEBI:37565"/>
        <dbReference type="ChEBI" id="CHEBI:43474"/>
        <dbReference type="ChEBI" id="CHEBI:58189"/>
    </reaction>
    <physiologicalReaction direction="left-to-right" evidence="6">
        <dbReference type="Rhea" id="RHEA:19670"/>
    </physiologicalReaction>
</comment>
<feature type="domain" description="CobW C-terminal" evidence="8">
    <location>
        <begin position="228"/>
        <end position="302"/>
    </location>
</feature>
<comment type="function">
    <text evidence="5">Zinc chaperone that directly transfers zinc cofactor to target proteins, thereby activating them. Zinc is transferred from the CXCC motif in the GTPase domain to the zinc binding site in target proteins in a process requiring GTP hydrolysis.</text>
</comment>
<dbReference type="Gene3D" id="3.40.50.300">
    <property type="entry name" value="P-loop containing nucleotide triphosphate hydrolases"/>
    <property type="match status" value="1"/>
</dbReference>
<dbReference type="InterPro" id="IPR003495">
    <property type="entry name" value="CobW/HypB/UreG_nucleotide-bd"/>
</dbReference>
<evidence type="ECO:0000256" key="6">
    <source>
        <dbReference type="ARBA" id="ARBA00049117"/>
    </source>
</evidence>
<protein>
    <submittedName>
        <fullName evidence="9">GTP-binding protein</fullName>
    </submittedName>
</protein>
<dbReference type="InterPro" id="IPR051316">
    <property type="entry name" value="Zinc-reg_GTPase_activator"/>
</dbReference>
<evidence type="ECO:0000259" key="8">
    <source>
        <dbReference type="Pfam" id="PF07683"/>
    </source>
</evidence>
<keyword evidence="10" id="KW-1185">Reference proteome</keyword>
<dbReference type="SUPFAM" id="SSF52540">
    <property type="entry name" value="P-loop containing nucleoside triphosphate hydrolases"/>
    <property type="match status" value="1"/>
</dbReference>
<dbReference type="CDD" id="cd03112">
    <property type="entry name" value="CobW-like"/>
    <property type="match status" value="1"/>
</dbReference>
<evidence type="ECO:0000256" key="3">
    <source>
        <dbReference type="ARBA" id="ARBA00023186"/>
    </source>
</evidence>
<comment type="similarity">
    <text evidence="4">Belongs to the SIMIBI class G3E GTPase family. ZNG1 subfamily.</text>
</comment>
<evidence type="ECO:0000256" key="5">
    <source>
        <dbReference type="ARBA" id="ARBA00045658"/>
    </source>
</evidence>
<dbReference type="Proteomes" id="UP001139646">
    <property type="component" value="Unassembled WGS sequence"/>
</dbReference>
<gene>
    <name evidence="9" type="ORF">L3081_25780</name>
</gene>
<dbReference type="RefSeq" id="WP_242289587.1">
    <property type="nucleotide sequence ID" value="NZ_JAKKSL010000008.1"/>
</dbReference>
<dbReference type="PANTHER" id="PTHR13748">
    <property type="entry name" value="COBW-RELATED"/>
    <property type="match status" value="1"/>
</dbReference>
<proteinExistence type="inferred from homology"/>